<gene>
    <name evidence="1" type="ORF">ACG02S_25415</name>
</gene>
<keyword evidence="2" id="KW-1185">Reference proteome</keyword>
<keyword evidence="1" id="KW-0479">Metal-binding</keyword>
<proteinExistence type="predicted"/>
<dbReference type="InterPro" id="IPR021686">
    <property type="entry name" value="DUF3268"/>
</dbReference>
<evidence type="ECO:0000313" key="2">
    <source>
        <dbReference type="Proteomes" id="UP001606300"/>
    </source>
</evidence>
<organism evidence="1 2">
    <name type="scientific">Pelomonas dachongensis</name>
    <dbReference type="NCBI Taxonomy" id="3299029"/>
    <lineage>
        <taxon>Bacteria</taxon>
        <taxon>Pseudomonadati</taxon>
        <taxon>Pseudomonadota</taxon>
        <taxon>Betaproteobacteria</taxon>
        <taxon>Burkholderiales</taxon>
        <taxon>Sphaerotilaceae</taxon>
        <taxon>Roseateles</taxon>
    </lineage>
</organism>
<comment type="caution">
    <text evidence="1">The sequence shown here is derived from an EMBL/GenBank/DDBJ whole genome shotgun (WGS) entry which is preliminary data.</text>
</comment>
<reference evidence="1 2" key="1">
    <citation type="submission" date="2024-09" db="EMBL/GenBank/DDBJ databases">
        <title>Novel species of the genus Pelomonas and Roseateles isolated from streams.</title>
        <authorList>
            <person name="Lu H."/>
        </authorList>
    </citation>
    <scope>NUCLEOTIDE SEQUENCE [LARGE SCALE GENOMIC DNA]</scope>
    <source>
        <strain evidence="1 2">DC23W</strain>
    </source>
</reference>
<dbReference type="Proteomes" id="UP001606300">
    <property type="component" value="Unassembled WGS sequence"/>
</dbReference>
<protein>
    <submittedName>
        <fullName evidence="1">Zinc-finger-containing protein</fullName>
    </submittedName>
</protein>
<dbReference type="EMBL" id="JBIGHY010000019">
    <property type="protein sequence ID" value="MFG6417237.1"/>
    <property type="molecule type" value="Genomic_DNA"/>
</dbReference>
<name>A0ABW7EUP1_9BURK</name>
<dbReference type="RefSeq" id="WP_394473295.1">
    <property type="nucleotide sequence ID" value="NZ_JBIGHY010000019.1"/>
</dbReference>
<dbReference type="GO" id="GO:0008270">
    <property type="term" value="F:zinc ion binding"/>
    <property type="evidence" value="ECO:0007669"/>
    <property type="project" value="UniProtKB-KW"/>
</dbReference>
<sequence>MSKPMKGAPGQMGLGGFGDGSVVKLDGGKRMRLDDRVDFWPGSQTWKTVVDGPDGPANGIGFTSLLDYLKRTREAEGRPVAGPVALASDRTVICNYCGRHADLHGGLDVYPDRRDLAQRQFWVCWSCDAWVGCMKESDEPFGELADEALRAARIAAHKAFDPIWEQGLMTKREAYDWLAQALTMSREECKIGLMKLEDCSRVGQAVWERFGELPPS</sequence>
<keyword evidence="1" id="KW-0863">Zinc-finger</keyword>
<evidence type="ECO:0000313" key="1">
    <source>
        <dbReference type="EMBL" id="MFG6417237.1"/>
    </source>
</evidence>
<accession>A0ABW7EUP1</accession>
<keyword evidence="1" id="KW-0862">Zinc</keyword>
<dbReference type="Pfam" id="PF11672">
    <property type="entry name" value="DUF3268"/>
    <property type="match status" value="1"/>
</dbReference>